<dbReference type="OMA" id="AQHWEIL"/>
<name>A0A1Y2FC47_PROLT</name>
<dbReference type="RefSeq" id="XP_040724876.1">
    <property type="nucleotide sequence ID" value="XM_040872313.1"/>
</dbReference>
<keyword evidence="2" id="KW-1185">Reference proteome</keyword>
<dbReference type="GO" id="GO:0006450">
    <property type="term" value="P:regulation of translational fidelity"/>
    <property type="evidence" value="ECO:0007669"/>
    <property type="project" value="InterPro"/>
</dbReference>
<dbReference type="Proteomes" id="UP000193685">
    <property type="component" value="Unassembled WGS sequence"/>
</dbReference>
<gene>
    <name evidence="1" type="ORF">BCR37DRAFT_46255</name>
</gene>
<dbReference type="InterPro" id="IPR036113">
    <property type="entry name" value="Asp/Glu-ADT_sf_sub_c"/>
</dbReference>
<evidence type="ECO:0000313" key="2">
    <source>
        <dbReference type="Proteomes" id="UP000193685"/>
    </source>
</evidence>
<accession>A0A1Y2FC47</accession>
<evidence type="ECO:0000313" key="1">
    <source>
        <dbReference type="EMBL" id="ORY81500.1"/>
    </source>
</evidence>
<reference evidence="1 2" key="1">
    <citation type="submission" date="2016-07" db="EMBL/GenBank/DDBJ databases">
        <title>Pervasive Adenine N6-methylation of Active Genes in Fungi.</title>
        <authorList>
            <consortium name="DOE Joint Genome Institute"/>
            <person name="Mondo S.J."/>
            <person name="Dannebaum R.O."/>
            <person name="Kuo R.C."/>
            <person name="Labutti K."/>
            <person name="Haridas S."/>
            <person name="Kuo A."/>
            <person name="Salamov A."/>
            <person name="Ahrendt S.R."/>
            <person name="Lipzen A."/>
            <person name="Sullivan W."/>
            <person name="Andreopoulos W.B."/>
            <person name="Clum A."/>
            <person name="Lindquist E."/>
            <person name="Daum C."/>
            <person name="Ramamoorthy G.K."/>
            <person name="Gryganskyi A."/>
            <person name="Culley D."/>
            <person name="Magnuson J.K."/>
            <person name="James T.Y."/>
            <person name="O'Malley M.A."/>
            <person name="Stajich J.E."/>
            <person name="Spatafora J.W."/>
            <person name="Visel A."/>
            <person name="Grigoriev I.V."/>
        </authorList>
    </citation>
    <scope>NUCLEOTIDE SEQUENCE [LARGE SCALE GENOMIC DNA]</scope>
    <source>
        <strain evidence="1 2">12-1054</strain>
    </source>
</reference>
<comment type="caution">
    <text evidence="1">The sequence shown here is derived from an EMBL/GenBank/DDBJ whole genome shotgun (WGS) entry which is preliminary data.</text>
</comment>
<protein>
    <submittedName>
        <fullName evidence="1">Uncharacterized protein</fullName>
    </submittedName>
</protein>
<dbReference type="EMBL" id="MCFI01000011">
    <property type="protein sequence ID" value="ORY81500.1"/>
    <property type="molecule type" value="Genomic_DNA"/>
</dbReference>
<dbReference type="OrthoDB" id="5522061at2759"/>
<dbReference type="SUPFAM" id="SSF141000">
    <property type="entry name" value="Glu-tRNAGln amidotransferase C subunit"/>
    <property type="match status" value="1"/>
</dbReference>
<dbReference type="AlphaFoldDB" id="A0A1Y2FC47"/>
<proteinExistence type="predicted"/>
<dbReference type="GeneID" id="63788912"/>
<organism evidence="1 2">
    <name type="scientific">Protomyces lactucae-debilis</name>
    <dbReference type="NCBI Taxonomy" id="2754530"/>
    <lineage>
        <taxon>Eukaryota</taxon>
        <taxon>Fungi</taxon>
        <taxon>Dikarya</taxon>
        <taxon>Ascomycota</taxon>
        <taxon>Taphrinomycotina</taxon>
        <taxon>Taphrinomycetes</taxon>
        <taxon>Taphrinales</taxon>
        <taxon>Protomycetaceae</taxon>
        <taxon>Protomyces</taxon>
    </lineage>
</organism>
<sequence>MMLRCRCLPSHSLRLIRYSSSSSASSTPATLDELFAKPSWSTSTLLAPPSTSETPIQPISEEQLAHLYKLSALQLPQDSTERLARRRALATQLHFVRLVHEVDTTGIQPLHNVLASQHTSSLTYDAALAVGQQAKERFKLDDAQCATGQTRLKPDYTKLAKRTRGRFYTVSGGLVNKTEQ</sequence>
<dbReference type="Pfam" id="PF20977">
    <property type="entry name" value="GatF"/>
    <property type="match status" value="1"/>
</dbReference>